<accession>A0ABU8MBL4</accession>
<dbReference type="PANTHER" id="PTHR42877">
    <property type="entry name" value="L-ORNITHINE N(5)-MONOOXYGENASE-RELATED"/>
    <property type="match status" value="1"/>
</dbReference>
<evidence type="ECO:0000313" key="2">
    <source>
        <dbReference type="Proteomes" id="UP001369736"/>
    </source>
</evidence>
<evidence type="ECO:0000313" key="1">
    <source>
        <dbReference type="EMBL" id="MEJ2864411.1"/>
    </source>
</evidence>
<gene>
    <name evidence="1" type="ORF">WCD58_24860</name>
</gene>
<dbReference type="Proteomes" id="UP001369736">
    <property type="component" value="Unassembled WGS sequence"/>
</dbReference>
<dbReference type="PRINTS" id="PR00411">
    <property type="entry name" value="PNDRDTASEI"/>
</dbReference>
<keyword evidence="2" id="KW-1185">Reference proteome</keyword>
<keyword evidence="1" id="KW-0560">Oxidoreductase</keyword>
<reference evidence="1 2" key="1">
    <citation type="submission" date="2024-03" db="EMBL/GenBank/DDBJ databases">
        <title>Actinomycetospora sp. OC33-EN07, a novel actinomycete isolated from wild orchid (Aerides multiflora).</title>
        <authorList>
            <person name="Suriyachadkun C."/>
        </authorList>
    </citation>
    <scope>NUCLEOTIDE SEQUENCE [LARGE SCALE GENOMIC DNA]</scope>
    <source>
        <strain evidence="1 2">OC33-EN07</strain>
    </source>
</reference>
<dbReference type="PANTHER" id="PTHR42877:SF4">
    <property type="entry name" value="FAD_NAD(P)-BINDING DOMAIN-CONTAINING PROTEIN-RELATED"/>
    <property type="match status" value="1"/>
</dbReference>
<dbReference type="SUPFAM" id="SSF51905">
    <property type="entry name" value="FAD/NAD(P)-binding domain"/>
    <property type="match status" value="1"/>
</dbReference>
<dbReference type="GO" id="GO:0016491">
    <property type="term" value="F:oxidoreductase activity"/>
    <property type="evidence" value="ECO:0007669"/>
    <property type="project" value="UniProtKB-KW"/>
</dbReference>
<dbReference type="InterPro" id="IPR051209">
    <property type="entry name" value="FAD-bind_Monooxygenase_sf"/>
</dbReference>
<dbReference type="EMBL" id="JBBEGM010000012">
    <property type="protein sequence ID" value="MEJ2864411.1"/>
    <property type="molecule type" value="Genomic_DNA"/>
</dbReference>
<dbReference type="RefSeq" id="WP_337705783.1">
    <property type="nucleotide sequence ID" value="NZ_JBBEGM010000012.1"/>
</dbReference>
<proteinExistence type="predicted"/>
<dbReference type="PRINTS" id="PR00368">
    <property type="entry name" value="FADPNR"/>
</dbReference>
<dbReference type="Pfam" id="PF13738">
    <property type="entry name" value="Pyr_redox_3"/>
    <property type="match status" value="1"/>
</dbReference>
<dbReference type="Gene3D" id="3.50.50.60">
    <property type="entry name" value="FAD/NAD(P)-binding domain"/>
    <property type="match status" value="2"/>
</dbReference>
<comment type="caution">
    <text evidence="1">The sequence shown here is derived from an EMBL/GenBank/DDBJ whole genome shotgun (WGS) entry which is preliminary data.</text>
</comment>
<sequence>MTGRNETGTARDAARGSRVVIVGAGFGGIAAAIEMRSHGITDVVILDSAPEVGGTWYYNSYPGAACDVPSHLYSFSFAQRSDWSRLCSPQPEILEYLQGVAKEYGLEEVFVPSVRVSAVRLDEATMTWTVEAEDGRSWDADAVLLATGQLNTPAIPSIPGADDFAGPQMHSARWDHDVDLEGKRVAVVGTGASAVQFVPAIAPEVGRMTVFQRSGNWFFPRKNRYYPPALRRLFSILPGVMRARRFFLKGYLESLTLMIRHPNTVGRLGRIYSTLFMRRQLRTPEVRRKAWPDYTFGCKRILFSSHYLPALERENVELVTDRVTGIEADGVRTEDGRHHPADVLIWGTGFKTTEFMFPMDIVGRGGRTLEEEWGDGAHAHLGMTVPGFPSLFVLYGPNTNTSGGSIIVFLEAQVAYVRQALEETARRKAAALEVRRDVEQAFDRRLQAEFEGTAWTQCDSWYRDESGRIVANWPKYMEQYVRAVSRLDPTEYDFHPAPR</sequence>
<name>A0ABU8MBL4_9PSEU</name>
<dbReference type="EC" id="1.14.13.-" evidence="1"/>
<dbReference type="InterPro" id="IPR036188">
    <property type="entry name" value="FAD/NAD-bd_sf"/>
</dbReference>
<organism evidence="1 2">
    <name type="scientific">Actinomycetospora flava</name>
    <dbReference type="NCBI Taxonomy" id="3129232"/>
    <lineage>
        <taxon>Bacteria</taxon>
        <taxon>Bacillati</taxon>
        <taxon>Actinomycetota</taxon>
        <taxon>Actinomycetes</taxon>
        <taxon>Pseudonocardiales</taxon>
        <taxon>Pseudonocardiaceae</taxon>
        <taxon>Actinomycetospora</taxon>
    </lineage>
</organism>
<protein>
    <submittedName>
        <fullName evidence="1">NAD(P)/FAD-dependent oxidoreductase</fullName>
        <ecNumber evidence="1">1.14.13.-</ecNumber>
    </submittedName>
</protein>